<gene>
    <name evidence="4" type="ORF">ZBT109_1141</name>
</gene>
<dbReference type="GO" id="GO:0032506">
    <property type="term" value="P:cytokinetic process"/>
    <property type="evidence" value="ECO:0007669"/>
    <property type="project" value="TreeGrafter"/>
</dbReference>
<dbReference type="GO" id="GO:0042834">
    <property type="term" value="F:peptidoglycan binding"/>
    <property type="evidence" value="ECO:0007669"/>
    <property type="project" value="InterPro"/>
</dbReference>
<dbReference type="EMBL" id="AP018933">
    <property type="protein sequence ID" value="BBG29902.1"/>
    <property type="molecule type" value="Genomic_DNA"/>
</dbReference>
<feature type="compositionally biased region" description="Low complexity" evidence="1">
    <location>
        <begin position="104"/>
        <end position="139"/>
    </location>
</feature>
<dbReference type="Proteomes" id="UP000267342">
    <property type="component" value="Chromosome"/>
</dbReference>
<organism evidence="4 5">
    <name type="scientific">Zymobacter palmae</name>
    <dbReference type="NCBI Taxonomy" id="33074"/>
    <lineage>
        <taxon>Bacteria</taxon>
        <taxon>Pseudomonadati</taxon>
        <taxon>Pseudomonadota</taxon>
        <taxon>Gammaproteobacteria</taxon>
        <taxon>Oceanospirillales</taxon>
        <taxon>Halomonadaceae</taxon>
        <taxon>Zymobacter group</taxon>
        <taxon>Zymobacter</taxon>
    </lineage>
</organism>
<feature type="region of interest" description="Disordered" evidence="1">
    <location>
        <begin position="43"/>
        <end position="210"/>
    </location>
</feature>
<evidence type="ECO:0000313" key="5">
    <source>
        <dbReference type="Proteomes" id="UP000267342"/>
    </source>
</evidence>
<dbReference type="OrthoDB" id="7069135at2"/>
<dbReference type="InterPro" id="IPR052521">
    <property type="entry name" value="Cell_div_SPOR-domain"/>
</dbReference>
<evidence type="ECO:0000313" key="4">
    <source>
        <dbReference type="EMBL" id="BBG29902.1"/>
    </source>
</evidence>
<dbReference type="STRING" id="1123510.GCA_000620025_02531"/>
<dbReference type="InterPro" id="IPR036680">
    <property type="entry name" value="SPOR-like_sf"/>
</dbReference>
<keyword evidence="2" id="KW-0812">Transmembrane</keyword>
<feature type="domain" description="SPOR" evidence="3">
    <location>
        <begin position="207"/>
        <end position="282"/>
    </location>
</feature>
<sequence length="285" mass="29096">MKYGMRERISGGIILVAIAVILVLIFFGRPGHHKEDAAAPDVSFNQQPINGSPANDQPLTLPADASAAPNAVDQAPTDGAVPALDQQNGSAVVNPITPAPAAPQPIQTNLQPAPVVPAAPAQPAVQRPAAPVPAQARPAAPAPSKPAPQPVHKADKPAAAPVAPKAESKPAKLASSDPIMNAAQRPEARPAPAAAPAKPAAPAPSAAVPTDGWSVQAGSFGNNDNAQRLIQRLAQSGFKAYTLKRDPNTVVLVGPFSTSQAAEEARTQMQQRAGTNGLVVRNGKH</sequence>
<proteinExistence type="predicted"/>
<evidence type="ECO:0000259" key="3">
    <source>
        <dbReference type="PROSITE" id="PS51724"/>
    </source>
</evidence>
<accession>A0A348HE50</accession>
<dbReference type="PROSITE" id="PS51724">
    <property type="entry name" value="SPOR"/>
    <property type="match status" value="1"/>
</dbReference>
<dbReference type="SUPFAM" id="SSF110997">
    <property type="entry name" value="Sporulation related repeat"/>
    <property type="match status" value="1"/>
</dbReference>
<protein>
    <submittedName>
        <fullName evidence="4">Uncharacterized protein conserved in bacteria</fullName>
    </submittedName>
</protein>
<feature type="transmembrane region" description="Helical" evidence="2">
    <location>
        <begin position="12"/>
        <end position="28"/>
    </location>
</feature>
<name>A0A348HE50_9GAMM</name>
<dbReference type="AlphaFoldDB" id="A0A348HE50"/>
<evidence type="ECO:0000256" key="1">
    <source>
        <dbReference type="SAM" id="MobiDB-lite"/>
    </source>
</evidence>
<reference evidence="4 5" key="1">
    <citation type="submission" date="2018-09" db="EMBL/GenBank/DDBJ databases">
        <title>Zymobacter palmae IAM14233 (=T109) whole genome analysis.</title>
        <authorList>
            <person name="Yanase H."/>
        </authorList>
    </citation>
    <scope>NUCLEOTIDE SEQUENCE [LARGE SCALE GENOMIC DNA]</scope>
    <source>
        <strain evidence="4 5">IAM14233</strain>
    </source>
</reference>
<evidence type="ECO:0000256" key="2">
    <source>
        <dbReference type="SAM" id="Phobius"/>
    </source>
</evidence>
<dbReference type="GO" id="GO:0030428">
    <property type="term" value="C:cell septum"/>
    <property type="evidence" value="ECO:0007669"/>
    <property type="project" value="TreeGrafter"/>
</dbReference>
<dbReference type="Pfam" id="PF05036">
    <property type="entry name" value="SPOR"/>
    <property type="match status" value="1"/>
</dbReference>
<dbReference type="PANTHER" id="PTHR38687">
    <property type="entry name" value="CELL DIVISION PROTEIN DEDD-RELATED"/>
    <property type="match status" value="1"/>
</dbReference>
<feature type="compositionally biased region" description="Polar residues" evidence="1">
    <location>
        <begin position="43"/>
        <end position="58"/>
    </location>
</feature>
<keyword evidence="2" id="KW-1133">Transmembrane helix</keyword>
<keyword evidence="5" id="KW-1185">Reference proteome</keyword>
<dbReference type="PANTHER" id="PTHR38687:SF1">
    <property type="entry name" value="CELL DIVISION PROTEIN DEDD"/>
    <property type="match status" value="1"/>
</dbReference>
<dbReference type="Gene3D" id="3.30.70.1070">
    <property type="entry name" value="Sporulation related repeat"/>
    <property type="match status" value="1"/>
</dbReference>
<keyword evidence="2" id="KW-0472">Membrane</keyword>
<dbReference type="KEGG" id="zpl:ZBT109_1141"/>
<dbReference type="InterPro" id="IPR007730">
    <property type="entry name" value="SPOR-like_dom"/>
</dbReference>
<dbReference type="GO" id="GO:0032153">
    <property type="term" value="C:cell division site"/>
    <property type="evidence" value="ECO:0007669"/>
    <property type="project" value="TreeGrafter"/>
</dbReference>
<dbReference type="RefSeq" id="WP_084261845.1">
    <property type="nucleotide sequence ID" value="NZ_AP018933.1"/>
</dbReference>
<feature type="compositionally biased region" description="Pro residues" evidence="1">
    <location>
        <begin position="140"/>
        <end position="149"/>
    </location>
</feature>
<feature type="compositionally biased region" description="Low complexity" evidence="1">
    <location>
        <begin position="182"/>
        <end position="209"/>
    </location>
</feature>